<dbReference type="Proteomes" id="UP000636709">
    <property type="component" value="Unassembled WGS sequence"/>
</dbReference>
<comment type="caution">
    <text evidence="1">The sequence shown here is derived from an EMBL/GenBank/DDBJ whole genome shotgun (WGS) entry which is preliminary data.</text>
</comment>
<evidence type="ECO:0000313" key="2">
    <source>
        <dbReference type="Proteomes" id="UP000636709"/>
    </source>
</evidence>
<proteinExistence type="predicted"/>
<protein>
    <submittedName>
        <fullName evidence="1">Uncharacterized protein</fullName>
    </submittedName>
</protein>
<gene>
    <name evidence="1" type="ORF">HU200_034347</name>
</gene>
<organism evidence="1 2">
    <name type="scientific">Digitaria exilis</name>
    <dbReference type="NCBI Taxonomy" id="1010633"/>
    <lineage>
        <taxon>Eukaryota</taxon>
        <taxon>Viridiplantae</taxon>
        <taxon>Streptophyta</taxon>
        <taxon>Embryophyta</taxon>
        <taxon>Tracheophyta</taxon>
        <taxon>Spermatophyta</taxon>
        <taxon>Magnoliopsida</taxon>
        <taxon>Liliopsida</taxon>
        <taxon>Poales</taxon>
        <taxon>Poaceae</taxon>
        <taxon>PACMAD clade</taxon>
        <taxon>Panicoideae</taxon>
        <taxon>Panicodae</taxon>
        <taxon>Paniceae</taxon>
        <taxon>Anthephorinae</taxon>
        <taxon>Digitaria</taxon>
    </lineage>
</organism>
<reference evidence="1" key="1">
    <citation type="submission" date="2020-07" db="EMBL/GenBank/DDBJ databases">
        <title>Genome sequence and genetic diversity analysis of an under-domesticated orphan crop, white fonio (Digitaria exilis).</title>
        <authorList>
            <person name="Bennetzen J.L."/>
            <person name="Chen S."/>
            <person name="Ma X."/>
            <person name="Wang X."/>
            <person name="Yssel A.E.J."/>
            <person name="Chaluvadi S.R."/>
            <person name="Johnson M."/>
            <person name="Gangashetty P."/>
            <person name="Hamidou F."/>
            <person name="Sanogo M.D."/>
            <person name="Zwaenepoel A."/>
            <person name="Wallace J."/>
            <person name="Van De Peer Y."/>
            <person name="Van Deynze A."/>
        </authorList>
    </citation>
    <scope>NUCLEOTIDE SEQUENCE</scope>
    <source>
        <tissue evidence="1">Leaves</tissue>
    </source>
</reference>
<dbReference type="AlphaFoldDB" id="A0A835BHY0"/>
<sequence>MAPQPRVPWYRPAHTMLFVAEQRLRALDLDGEGLLVLEHQTLISLGASEVIDELERARERLAEDVESMEAVVKEAGAGGRNGGATAGAQRAAARWLDEDGDRLLRLVDRLEEIANVCSHGKYVIDEDAALRREADSDLEQLDRDDLAVVPPESVENAKRKGKSKWRLRIRRLFRRDRPSN</sequence>
<name>A0A835BHY0_9POAL</name>
<keyword evidence="2" id="KW-1185">Reference proteome</keyword>
<accession>A0A835BHY0</accession>
<dbReference type="EMBL" id="JACEFO010001827">
    <property type="protein sequence ID" value="KAF8700410.1"/>
    <property type="molecule type" value="Genomic_DNA"/>
</dbReference>
<evidence type="ECO:0000313" key="1">
    <source>
        <dbReference type="EMBL" id="KAF8700410.1"/>
    </source>
</evidence>